<dbReference type="Gene3D" id="3.40.50.1820">
    <property type="entry name" value="alpha/beta hydrolase"/>
    <property type="match status" value="1"/>
</dbReference>
<dbReference type="InterPro" id="IPR000801">
    <property type="entry name" value="Esterase-like"/>
</dbReference>
<gene>
    <name evidence="2" type="ORF">BAY60_13840</name>
</gene>
<organism evidence="2 3">
    <name type="scientific">Prauserella muralis</name>
    <dbReference type="NCBI Taxonomy" id="588067"/>
    <lineage>
        <taxon>Bacteria</taxon>
        <taxon>Bacillati</taxon>
        <taxon>Actinomycetota</taxon>
        <taxon>Actinomycetes</taxon>
        <taxon>Pseudonocardiales</taxon>
        <taxon>Pseudonocardiaceae</taxon>
        <taxon>Prauserella</taxon>
    </lineage>
</organism>
<dbReference type="Proteomes" id="UP000249915">
    <property type="component" value="Unassembled WGS sequence"/>
</dbReference>
<dbReference type="AlphaFoldDB" id="A0A2V4B2W7"/>
<accession>A0A2V4B2W7</accession>
<protein>
    <submittedName>
        <fullName evidence="2">Esterase</fullName>
    </submittedName>
</protein>
<evidence type="ECO:0000313" key="2">
    <source>
        <dbReference type="EMBL" id="PXY27495.1"/>
    </source>
</evidence>
<dbReference type="SUPFAM" id="SSF53474">
    <property type="entry name" value="alpha/beta-Hydrolases"/>
    <property type="match status" value="1"/>
</dbReference>
<comment type="caution">
    <text evidence="2">The sequence shown here is derived from an EMBL/GenBank/DDBJ whole genome shotgun (WGS) entry which is preliminary data.</text>
</comment>
<name>A0A2V4B2W7_9PSEU</name>
<evidence type="ECO:0000256" key="1">
    <source>
        <dbReference type="SAM" id="MobiDB-lite"/>
    </source>
</evidence>
<feature type="region of interest" description="Disordered" evidence="1">
    <location>
        <begin position="1"/>
        <end position="23"/>
    </location>
</feature>
<dbReference type="Pfam" id="PF00756">
    <property type="entry name" value="Esterase"/>
    <property type="match status" value="1"/>
</dbReference>
<sequence>MSRDVNGWGLDVSESQQEEPGRPGRRAVLLAGAASGMAAAAFTAGELGGASWSDWSSSLLRRSAGTAYAAPLTGPGVTRIERVHSHARGRDVTLVLILPTAHPPRGMPMSLLLHGLHGSARGAAPGGLLRRLGTQVTAGAVPPYGFVAVDGGNSYWHEHHRGDDPMGMLLEEVPRWLRERGLGGRAGRPFACTGTSMGGFGALLYARRRNERRDPLAAVAAISPALMTSWEEMRKRNAFHNEADWASMDPLRHIHATRNVPTAVWCGTEDPFITGTRRFIRRAQPEIGHIAPGGHDGEFFRSTVPGLVGFLGRHVRRGR</sequence>
<dbReference type="EMBL" id="MASW01000002">
    <property type="protein sequence ID" value="PXY27495.1"/>
    <property type="molecule type" value="Genomic_DNA"/>
</dbReference>
<reference evidence="2 3" key="1">
    <citation type="submission" date="2016-07" db="EMBL/GenBank/DDBJ databases">
        <title>Draft genome sequence of Prauserella muralis DSM 45305, isolated from a mould-covered wall in an indoor environment.</title>
        <authorList>
            <person name="Ruckert C."/>
            <person name="Albersmeier A."/>
            <person name="Jiang C.-L."/>
            <person name="Jiang Y."/>
            <person name="Kalinowski J."/>
            <person name="Schneider O."/>
            <person name="Winkler A."/>
            <person name="Zotchev S.B."/>
        </authorList>
    </citation>
    <scope>NUCLEOTIDE SEQUENCE [LARGE SCALE GENOMIC DNA]</scope>
    <source>
        <strain evidence="2 3">DSM 45305</strain>
    </source>
</reference>
<dbReference type="OrthoDB" id="3210113at2"/>
<dbReference type="InterPro" id="IPR029058">
    <property type="entry name" value="AB_hydrolase_fold"/>
</dbReference>
<evidence type="ECO:0000313" key="3">
    <source>
        <dbReference type="Proteomes" id="UP000249915"/>
    </source>
</evidence>
<proteinExistence type="predicted"/>
<keyword evidence="3" id="KW-1185">Reference proteome</keyword>